<accession>M3IR67</accession>
<name>M3IR67_LEPIT</name>
<protein>
    <submittedName>
        <fullName evidence="1">Uncharacterized protein</fullName>
    </submittedName>
</protein>
<dbReference type="AlphaFoldDB" id="M3IR67"/>
<gene>
    <name evidence="1" type="ORF">LEP1GSC150_0675</name>
</gene>
<sequence length="42" mass="4815">MAIQALLTEMGIVMNIELTRDQYQALLKSLAITRFLYLFHSG</sequence>
<comment type="caution">
    <text evidence="1">The sequence shown here is derived from an EMBL/GenBank/DDBJ whole genome shotgun (WGS) entry which is preliminary data.</text>
</comment>
<reference evidence="1 2" key="1">
    <citation type="submission" date="2013-02" db="EMBL/GenBank/DDBJ databases">
        <authorList>
            <person name="Harkins D.M."/>
            <person name="Durkin A.S."/>
            <person name="Brinkac L.M."/>
            <person name="Haft D.H."/>
            <person name="Selengut J.D."/>
            <person name="Sanka R."/>
            <person name="DePew J."/>
            <person name="Purushe J."/>
            <person name="Tulsiani S.M."/>
            <person name="Graham G.C."/>
            <person name="Burns M.-A."/>
            <person name="Dohnt M.F."/>
            <person name="Smythe L.D."/>
            <person name="McKay D.B."/>
            <person name="Craig S.B."/>
            <person name="Vinetz J.M."/>
            <person name="Sutton G.G."/>
            <person name="Nierman W.C."/>
            <person name="Fouts D.E."/>
        </authorList>
    </citation>
    <scope>NUCLEOTIDE SEQUENCE [LARGE SCALE GENOMIC DNA]</scope>
    <source>
        <strain evidence="1 2">LT2050</strain>
    </source>
</reference>
<dbReference type="Proteomes" id="UP000011778">
    <property type="component" value="Unassembled WGS sequence"/>
</dbReference>
<proteinExistence type="predicted"/>
<dbReference type="EMBL" id="AFMD02000080">
    <property type="protein sequence ID" value="EMG23663.1"/>
    <property type="molecule type" value="Genomic_DNA"/>
</dbReference>
<evidence type="ECO:0000313" key="2">
    <source>
        <dbReference type="Proteomes" id="UP000011778"/>
    </source>
</evidence>
<organism evidence="1 2">
    <name type="scientific">Leptospira interrogans serovar Copenhageni str. LT2050</name>
    <dbReference type="NCBI Taxonomy" id="1001598"/>
    <lineage>
        <taxon>Bacteria</taxon>
        <taxon>Pseudomonadati</taxon>
        <taxon>Spirochaetota</taxon>
        <taxon>Spirochaetia</taxon>
        <taxon>Leptospirales</taxon>
        <taxon>Leptospiraceae</taxon>
        <taxon>Leptospira</taxon>
    </lineage>
</organism>
<evidence type="ECO:0000313" key="1">
    <source>
        <dbReference type="EMBL" id="EMG23663.1"/>
    </source>
</evidence>